<gene>
    <name evidence="8" type="ORF">LJD69_10770</name>
</gene>
<evidence type="ECO:0000259" key="7">
    <source>
        <dbReference type="PROSITE" id="PS50930"/>
    </source>
</evidence>
<dbReference type="SUPFAM" id="SSF52172">
    <property type="entry name" value="CheY-like"/>
    <property type="match status" value="1"/>
</dbReference>
<dbReference type="Pfam" id="PF00072">
    <property type="entry name" value="Response_reg"/>
    <property type="match status" value="1"/>
</dbReference>
<evidence type="ECO:0000313" key="9">
    <source>
        <dbReference type="Proteomes" id="UP001198439"/>
    </source>
</evidence>
<dbReference type="PROSITE" id="PS50110">
    <property type="entry name" value="RESPONSE_REGULATORY"/>
    <property type="match status" value="1"/>
</dbReference>
<comment type="function">
    <text evidence="4">Required for high-level post-exponential phase expression of a series of secreted proteins.</text>
</comment>
<dbReference type="EMBL" id="JAJDKZ010000035">
    <property type="protein sequence ID" value="MCB8611070.1"/>
    <property type="molecule type" value="Genomic_DNA"/>
</dbReference>
<evidence type="ECO:0000256" key="4">
    <source>
        <dbReference type="ARBA" id="ARBA00037164"/>
    </source>
</evidence>
<evidence type="ECO:0000313" key="8">
    <source>
        <dbReference type="EMBL" id="MCB8611070.1"/>
    </source>
</evidence>
<dbReference type="PROSITE" id="PS50930">
    <property type="entry name" value="HTH_LYTTR"/>
    <property type="match status" value="1"/>
</dbReference>
<dbReference type="PANTHER" id="PTHR37299">
    <property type="entry name" value="TRANSCRIPTIONAL REGULATOR-RELATED"/>
    <property type="match status" value="1"/>
</dbReference>
<feature type="domain" description="HTH LytTR-type" evidence="7">
    <location>
        <begin position="125"/>
        <end position="224"/>
    </location>
</feature>
<evidence type="ECO:0000256" key="2">
    <source>
        <dbReference type="ARBA" id="ARBA00023012"/>
    </source>
</evidence>
<name>A0AAW4VY08_9FIRM</name>
<reference evidence="8" key="1">
    <citation type="submission" date="2021-10" db="EMBL/GenBank/DDBJ databases">
        <title>Collection of gut derived symbiotic bacterial strains cultured from healthy donors.</title>
        <authorList>
            <person name="Lin H."/>
            <person name="Littmann E."/>
            <person name="Kohout C."/>
            <person name="Pamer E.G."/>
        </authorList>
    </citation>
    <scope>NUCLEOTIDE SEQUENCE</scope>
    <source>
        <strain evidence="8">DFI.4.48</strain>
    </source>
</reference>
<evidence type="ECO:0000256" key="3">
    <source>
        <dbReference type="ARBA" id="ARBA00023159"/>
    </source>
</evidence>
<dbReference type="Gene3D" id="3.40.50.2300">
    <property type="match status" value="1"/>
</dbReference>
<dbReference type="InterPro" id="IPR007492">
    <property type="entry name" value="LytTR_DNA-bd_dom"/>
</dbReference>
<keyword evidence="8" id="KW-0238">DNA-binding</keyword>
<evidence type="ECO:0000259" key="6">
    <source>
        <dbReference type="PROSITE" id="PS50110"/>
    </source>
</evidence>
<feature type="modified residue" description="4-aspartylphosphate" evidence="5">
    <location>
        <position position="53"/>
    </location>
</feature>
<feature type="domain" description="Response regulatory" evidence="6">
    <location>
        <begin position="2"/>
        <end position="116"/>
    </location>
</feature>
<keyword evidence="5" id="KW-0597">Phosphoprotein</keyword>
<dbReference type="SMART" id="SM00448">
    <property type="entry name" value="REC"/>
    <property type="match status" value="1"/>
</dbReference>
<dbReference type="PANTHER" id="PTHR37299:SF3">
    <property type="entry name" value="STAGE 0 SPORULATION PROTEIN A HOMOLOG"/>
    <property type="match status" value="1"/>
</dbReference>
<dbReference type="InterPro" id="IPR001789">
    <property type="entry name" value="Sig_transdc_resp-reg_receiver"/>
</dbReference>
<sequence length="231" mass="27061">MNIIILDDDILFLNTFKNKIQHFAKKIFNDVTIDISTNTSILQNKTYSIYFLDIDLINENGIAVATNIKRLNASAIIIFTTARNDLIYNAITVQPFYFIRKSELDNDLATAFILLKDYFIDKPFFSFKYESEQIKLYIEDIIFFETNDHLTTIFTNSKQYHLYTPLKKLMNLLNSPNIIQASRNQCINVAHVIQEKGNYLILDNSYKIKIGKKYKDNLKYTLNNYLMSKDI</sequence>
<dbReference type="GO" id="GO:0000156">
    <property type="term" value="F:phosphorelay response regulator activity"/>
    <property type="evidence" value="ECO:0007669"/>
    <property type="project" value="InterPro"/>
</dbReference>
<keyword evidence="1" id="KW-0963">Cytoplasm</keyword>
<organism evidence="8 9">
    <name type="scientific">Faecalibacillus faecis</name>
    <dbReference type="NCBI Taxonomy" id="1982628"/>
    <lineage>
        <taxon>Bacteria</taxon>
        <taxon>Bacillati</taxon>
        <taxon>Bacillota</taxon>
        <taxon>Erysipelotrichia</taxon>
        <taxon>Erysipelotrichales</taxon>
        <taxon>Coprobacillaceae</taxon>
        <taxon>Faecalibacillus</taxon>
    </lineage>
</organism>
<dbReference type="AlphaFoldDB" id="A0AAW4VY08"/>
<dbReference type="Pfam" id="PF04397">
    <property type="entry name" value="LytTR"/>
    <property type="match status" value="1"/>
</dbReference>
<dbReference type="RefSeq" id="WP_227279913.1">
    <property type="nucleotide sequence ID" value="NZ_JAJDKR010000035.1"/>
</dbReference>
<accession>A0AAW4VY08</accession>
<protein>
    <submittedName>
        <fullName evidence="8">LytTR family DNA-binding domain-containing protein</fullName>
    </submittedName>
</protein>
<keyword evidence="2" id="KW-0902">Two-component regulatory system</keyword>
<evidence type="ECO:0000256" key="5">
    <source>
        <dbReference type="PROSITE-ProRule" id="PRU00169"/>
    </source>
</evidence>
<dbReference type="GO" id="GO:0003677">
    <property type="term" value="F:DNA binding"/>
    <property type="evidence" value="ECO:0007669"/>
    <property type="project" value="UniProtKB-KW"/>
</dbReference>
<dbReference type="InterPro" id="IPR011006">
    <property type="entry name" value="CheY-like_superfamily"/>
</dbReference>
<keyword evidence="3" id="KW-0010">Activator</keyword>
<dbReference type="Gene3D" id="2.40.50.1020">
    <property type="entry name" value="LytTr DNA-binding domain"/>
    <property type="match status" value="1"/>
</dbReference>
<dbReference type="SMART" id="SM00850">
    <property type="entry name" value="LytTR"/>
    <property type="match status" value="1"/>
</dbReference>
<dbReference type="Proteomes" id="UP001198439">
    <property type="component" value="Unassembled WGS sequence"/>
</dbReference>
<comment type="caution">
    <text evidence="8">The sequence shown here is derived from an EMBL/GenBank/DDBJ whole genome shotgun (WGS) entry which is preliminary data.</text>
</comment>
<evidence type="ECO:0000256" key="1">
    <source>
        <dbReference type="ARBA" id="ARBA00022490"/>
    </source>
</evidence>
<dbReference type="InterPro" id="IPR046947">
    <property type="entry name" value="LytR-like"/>
</dbReference>
<proteinExistence type="predicted"/>